<dbReference type="AlphaFoldDB" id="A0A0W0YT24"/>
<dbReference type="InterPro" id="IPR013507">
    <property type="entry name" value="DNA_mismatch_S5_2-like"/>
</dbReference>
<dbReference type="PANTHER" id="PTHR10073:SF12">
    <property type="entry name" value="DNA MISMATCH REPAIR PROTEIN MLH1"/>
    <property type="match status" value="1"/>
</dbReference>
<dbReference type="Gene3D" id="3.30.1540.20">
    <property type="entry name" value="MutL, C-terminal domain, dimerisation subdomain"/>
    <property type="match status" value="1"/>
</dbReference>
<dbReference type="Proteomes" id="UP000054600">
    <property type="component" value="Unassembled WGS sequence"/>
</dbReference>
<dbReference type="InterPro" id="IPR020667">
    <property type="entry name" value="DNA_mismatch_repair_MutL"/>
</dbReference>
<dbReference type="InterPro" id="IPR042121">
    <property type="entry name" value="MutL_C_regsub"/>
</dbReference>
<evidence type="ECO:0000256" key="2">
    <source>
        <dbReference type="ARBA" id="ARBA00021975"/>
    </source>
</evidence>
<dbReference type="FunFam" id="3.30.565.10:FF:000003">
    <property type="entry name" value="DNA mismatch repair endonuclease MutL"/>
    <property type="match status" value="1"/>
</dbReference>
<dbReference type="GO" id="GO:0006298">
    <property type="term" value="P:mismatch repair"/>
    <property type="evidence" value="ECO:0007669"/>
    <property type="project" value="UniProtKB-UniRule"/>
</dbReference>
<dbReference type="Gene3D" id="3.30.230.10">
    <property type="match status" value="1"/>
</dbReference>
<dbReference type="SUPFAM" id="SSF55874">
    <property type="entry name" value="ATPase domain of HSP90 chaperone/DNA topoisomerase II/histidine kinase"/>
    <property type="match status" value="1"/>
</dbReference>
<dbReference type="eggNOG" id="COG0323">
    <property type="taxonomic scope" value="Bacteria"/>
</dbReference>
<organism evidence="7 8">
    <name type="scientific">Legionella shakespearei DSM 23087</name>
    <dbReference type="NCBI Taxonomy" id="1122169"/>
    <lineage>
        <taxon>Bacteria</taxon>
        <taxon>Pseudomonadati</taxon>
        <taxon>Pseudomonadota</taxon>
        <taxon>Gammaproteobacteria</taxon>
        <taxon>Legionellales</taxon>
        <taxon>Legionellaceae</taxon>
        <taxon>Legionella</taxon>
    </lineage>
</organism>
<reference evidence="7 8" key="1">
    <citation type="submission" date="2015-11" db="EMBL/GenBank/DDBJ databases">
        <title>Genomic analysis of 38 Legionella species identifies large and diverse effector repertoires.</title>
        <authorList>
            <person name="Burstein D."/>
            <person name="Amaro F."/>
            <person name="Zusman T."/>
            <person name="Lifshitz Z."/>
            <person name="Cohen O."/>
            <person name="Gilbert J.A."/>
            <person name="Pupko T."/>
            <person name="Shuman H.A."/>
            <person name="Segal G."/>
        </authorList>
    </citation>
    <scope>NUCLEOTIDE SEQUENCE [LARGE SCALE GENOMIC DNA]</scope>
    <source>
        <strain evidence="7 8">ATCC 49655</strain>
    </source>
</reference>
<dbReference type="Pfam" id="PF13589">
    <property type="entry name" value="HATPase_c_3"/>
    <property type="match status" value="1"/>
</dbReference>
<dbReference type="GO" id="GO:0016887">
    <property type="term" value="F:ATP hydrolysis activity"/>
    <property type="evidence" value="ECO:0007669"/>
    <property type="project" value="InterPro"/>
</dbReference>
<dbReference type="STRING" id="1122169.Lsha_1725"/>
<dbReference type="GO" id="GO:0140664">
    <property type="term" value="F:ATP-dependent DNA damage sensor activity"/>
    <property type="evidence" value="ECO:0007669"/>
    <property type="project" value="InterPro"/>
</dbReference>
<accession>A0A0W0YT24</accession>
<dbReference type="PANTHER" id="PTHR10073">
    <property type="entry name" value="DNA MISMATCH REPAIR PROTEIN MLH, PMS, MUTL"/>
    <property type="match status" value="1"/>
</dbReference>
<name>A0A0W0YT24_9GAMM</name>
<dbReference type="InterPro" id="IPR037198">
    <property type="entry name" value="MutL_C_sf"/>
</dbReference>
<dbReference type="NCBIfam" id="TIGR00585">
    <property type="entry name" value="mutl"/>
    <property type="match status" value="1"/>
</dbReference>
<comment type="caution">
    <text evidence="7">The sequence shown here is derived from an EMBL/GenBank/DDBJ whole genome shotgun (WGS) entry which is preliminary data.</text>
</comment>
<keyword evidence="3 5" id="KW-0227">DNA damage</keyword>
<dbReference type="SUPFAM" id="SSF54211">
    <property type="entry name" value="Ribosomal protein S5 domain 2-like"/>
    <property type="match status" value="1"/>
</dbReference>
<dbReference type="Pfam" id="PF08676">
    <property type="entry name" value="MutL_C"/>
    <property type="match status" value="1"/>
</dbReference>
<evidence type="ECO:0000313" key="7">
    <source>
        <dbReference type="EMBL" id="KTD59975.1"/>
    </source>
</evidence>
<keyword evidence="8" id="KW-1185">Reference proteome</keyword>
<dbReference type="InterPro" id="IPR014790">
    <property type="entry name" value="MutL_C"/>
</dbReference>
<gene>
    <name evidence="7" type="primary">mutL_1</name>
    <name evidence="5" type="synonym">mutL</name>
    <name evidence="7" type="ORF">Lsha_1725</name>
</gene>
<dbReference type="GO" id="GO:0032300">
    <property type="term" value="C:mismatch repair complex"/>
    <property type="evidence" value="ECO:0007669"/>
    <property type="project" value="InterPro"/>
</dbReference>
<dbReference type="PROSITE" id="PS00058">
    <property type="entry name" value="DNA_MISMATCH_REPAIR_1"/>
    <property type="match status" value="1"/>
</dbReference>
<feature type="domain" description="DNA mismatch repair protein S5" evidence="6">
    <location>
        <begin position="210"/>
        <end position="328"/>
    </location>
</feature>
<dbReference type="InterPro" id="IPR042120">
    <property type="entry name" value="MutL_C_dimsub"/>
</dbReference>
<dbReference type="InterPro" id="IPR002099">
    <property type="entry name" value="MutL/Mlh/PMS"/>
</dbReference>
<evidence type="ECO:0000256" key="4">
    <source>
        <dbReference type="ARBA" id="ARBA00023204"/>
    </source>
</evidence>
<dbReference type="Gene3D" id="3.30.1370.100">
    <property type="entry name" value="MutL, C-terminal domain, regulatory subdomain"/>
    <property type="match status" value="1"/>
</dbReference>
<sequence>MRIQQLPPVVANQIAAGEVIERPASVVKELLENSLDAGATSINIELSYGGLNQIKISDNGYGIVAEDLPLAVAAHATSKITKLDDLYAIESMGFRGEALASIASVAKVTISSRPASQEHAMMLRVQGSEQTLSPCARNIGTTIDVVDLFFNTPVRKRFLKGEKLEFQAIEQVVKRFALSAPDIALTLKHNGKLIFSLPPALNEQSKLTRMSKILGSTFMSNALYLDVKLGNMALYGWLSSPEYQRSQNDKQWVYINQRMVKDKLINHALKQAYDGILHPGRFPACLLYFTMSSAEVDVNVHPTKHEVRFQQPRLVHDFFTSQLTKVLAASTAKYFEKTYEPMAYSGEEAEEVSETYIAQSDTIPSVATQFQKPVMRHQVPRDAIDSWSPRREITAANKSYSSESELSWTVLNHQHVLILMKQQPYVVDALALQQQWIYSQLKQSDLPLASRPLLVPVHYSLSLTESNKIDALKKVLEQLGIHAERSATGTMLIRSVPVQVPHLDIHTFLNHLVDSPVLQTEQLLLLLSQSQLLDLNYLGVDERKVLNQLLLDLLPETGSHQGLFVALTPERCRMLLHV</sequence>
<dbReference type="InterPro" id="IPR014762">
    <property type="entry name" value="DNA_mismatch_repair_CS"/>
</dbReference>
<dbReference type="GO" id="GO:0030983">
    <property type="term" value="F:mismatched DNA binding"/>
    <property type="evidence" value="ECO:0007669"/>
    <property type="project" value="InterPro"/>
</dbReference>
<evidence type="ECO:0000256" key="1">
    <source>
        <dbReference type="ARBA" id="ARBA00006082"/>
    </source>
</evidence>
<dbReference type="GO" id="GO:0005524">
    <property type="term" value="F:ATP binding"/>
    <property type="evidence" value="ECO:0007669"/>
    <property type="project" value="InterPro"/>
</dbReference>
<comment type="function">
    <text evidence="5">This protein is involved in the repair of mismatches in DNA. It is required for dam-dependent methyl-directed DNA mismatch repair. May act as a 'molecular matchmaker', a protein that promotes the formation of a stable complex between two or more DNA-binding proteins in an ATP-dependent manner without itself being part of a final effector complex.</text>
</comment>
<dbReference type="CDD" id="cd16926">
    <property type="entry name" value="HATPase_MutL-MLH-PMS-like"/>
    <property type="match status" value="1"/>
</dbReference>
<evidence type="ECO:0000313" key="8">
    <source>
        <dbReference type="Proteomes" id="UP000054600"/>
    </source>
</evidence>
<dbReference type="HAMAP" id="MF_00149">
    <property type="entry name" value="DNA_mis_repair"/>
    <property type="match status" value="1"/>
</dbReference>
<dbReference type="PATRIC" id="fig|1122169.6.peg.1982"/>
<protein>
    <recommendedName>
        <fullName evidence="2 5">DNA mismatch repair protein MutL</fullName>
    </recommendedName>
</protein>
<dbReference type="Gene3D" id="3.30.565.10">
    <property type="entry name" value="Histidine kinase-like ATPase, C-terminal domain"/>
    <property type="match status" value="1"/>
</dbReference>
<dbReference type="InterPro" id="IPR020568">
    <property type="entry name" value="Ribosomal_Su5_D2-typ_SF"/>
</dbReference>
<dbReference type="InterPro" id="IPR036890">
    <property type="entry name" value="HATPase_C_sf"/>
</dbReference>
<dbReference type="Pfam" id="PF01119">
    <property type="entry name" value="DNA_mis_repair"/>
    <property type="match status" value="1"/>
</dbReference>
<evidence type="ECO:0000256" key="3">
    <source>
        <dbReference type="ARBA" id="ARBA00022763"/>
    </source>
</evidence>
<dbReference type="SMART" id="SM01340">
    <property type="entry name" value="DNA_mis_repair"/>
    <property type="match status" value="1"/>
</dbReference>
<dbReference type="CDD" id="cd03482">
    <property type="entry name" value="MutL_Trans_MutL"/>
    <property type="match status" value="1"/>
</dbReference>
<comment type="similarity">
    <text evidence="1 5">Belongs to the DNA mismatch repair MutL/HexB family.</text>
</comment>
<evidence type="ECO:0000256" key="5">
    <source>
        <dbReference type="HAMAP-Rule" id="MF_00149"/>
    </source>
</evidence>
<dbReference type="InterPro" id="IPR014721">
    <property type="entry name" value="Ribsml_uS5_D2-typ_fold_subgr"/>
</dbReference>
<dbReference type="SUPFAM" id="SSF118116">
    <property type="entry name" value="DNA mismatch repair protein MutL"/>
    <property type="match status" value="1"/>
</dbReference>
<dbReference type="InterPro" id="IPR038973">
    <property type="entry name" value="MutL/Mlh/Pms-like"/>
</dbReference>
<keyword evidence="4 5" id="KW-0234">DNA repair</keyword>
<dbReference type="EMBL" id="LNYW01000046">
    <property type="protein sequence ID" value="KTD59975.1"/>
    <property type="molecule type" value="Genomic_DNA"/>
</dbReference>
<proteinExistence type="inferred from homology"/>
<evidence type="ECO:0000259" key="6">
    <source>
        <dbReference type="SMART" id="SM01340"/>
    </source>
</evidence>